<organism evidence="4 5">
    <name type="scientific">Selenomonas flueggei ATCC 43531</name>
    <dbReference type="NCBI Taxonomy" id="638302"/>
    <lineage>
        <taxon>Bacteria</taxon>
        <taxon>Bacillati</taxon>
        <taxon>Bacillota</taxon>
        <taxon>Negativicutes</taxon>
        <taxon>Selenomonadales</taxon>
        <taxon>Selenomonadaceae</taxon>
        <taxon>Selenomonas</taxon>
    </lineage>
</organism>
<protein>
    <recommendedName>
        <fullName evidence="6">TerB-C domain-containing protein</fullName>
    </recommendedName>
</protein>
<evidence type="ECO:0000313" key="4">
    <source>
        <dbReference type="EMBL" id="EEQ49542.1"/>
    </source>
</evidence>
<dbReference type="eggNOG" id="ENOG502ZCFF">
    <property type="taxonomic scope" value="Bacteria"/>
</dbReference>
<evidence type="ECO:0000259" key="3">
    <source>
        <dbReference type="Pfam" id="PF15615"/>
    </source>
</evidence>
<evidence type="ECO:0000259" key="2">
    <source>
        <dbReference type="Pfam" id="PF13208"/>
    </source>
</evidence>
<evidence type="ECO:0000313" key="5">
    <source>
        <dbReference type="Proteomes" id="UP000005309"/>
    </source>
</evidence>
<reference evidence="4 5" key="1">
    <citation type="submission" date="2009-04" db="EMBL/GenBank/DDBJ databases">
        <authorList>
            <person name="Qin X."/>
            <person name="Bachman B."/>
            <person name="Battles P."/>
            <person name="Bell A."/>
            <person name="Bess C."/>
            <person name="Bickham C."/>
            <person name="Chaboub L."/>
            <person name="Chen D."/>
            <person name="Coyle M."/>
            <person name="Deiros D.R."/>
            <person name="Dinh H."/>
            <person name="Forbes L."/>
            <person name="Fowler G."/>
            <person name="Francisco L."/>
            <person name="Fu Q."/>
            <person name="Gubbala S."/>
            <person name="Hale W."/>
            <person name="Han Y."/>
            <person name="Hemphill L."/>
            <person name="Highlander S.K."/>
            <person name="Hirani K."/>
            <person name="Hogues M."/>
            <person name="Jackson L."/>
            <person name="Jakkamsetti A."/>
            <person name="Javaid M."/>
            <person name="Jiang H."/>
            <person name="Korchina V."/>
            <person name="Kovar C."/>
            <person name="Lara F."/>
            <person name="Lee S."/>
            <person name="Mata R."/>
            <person name="Mathew T."/>
            <person name="Moen C."/>
            <person name="Morales K."/>
            <person name="Munidasa M."/>
            <person name="Nazareth L."/>
            <person name="Ngo R."/>
            <person name="Nguyen L."/>
            <person name="Okwuonu G."/>
            <person name="Ongeri F."/>
            <person name="Patil S."/>
            <person name="Petrosino J."/>
            <person name="Pham C."/>
            <person name="Pham P."/>
            <person name="Pu L.-L."/>
            <person name="Puazo M."/>
            <person name="Raj R."/>
            <person name="Reid J."/>
            <person name="Rouhana J."/>
            <person name="Saada N."/>
            <person name="Shang Y."/>
            <person name="Simmons D."/>
            <person name="Thornton R."/>
            <person name="Warren J."/>
            <person name="Weissenberger G."/>
            <person name="Zhang J."/>
            <person name="Zhang L."/>
            <person name="Zhou C."/>
            <person name="Zhu D."/>
            <person name="Muzny D."/>
            <person name="Worley K."/>
            <person name="Gibbs R."/>
        </authorList>
    </citation>
    <scope>NUCLEOTIDE SEQUENCE [LARGE SCALE GENOMIC DNA]</scope>
    <source>
        <strain evidence="4 5">ATCC 43531</strain>
    </source>
</reference>
<feature type="region of interest" description="Disordered" evidence="1">
    <location>
        <begin position="404"/>
        <end position="447"/>
    </location>
</feature>
<feature type="domain" description="TerB N-terminal" evidence="2">
    <location>
        <begin position="37"/>
        <end position="223"/>
    </location>
</feature>
<feature type="compositionally biased region" description="Low complexity" evidence="1">
    <location>
        <begin position="419"/>
        <end position="437"/>
    </location>
</feature>
<dbReference type="HOGENOM" id="CLU_025050_0_0_9"/>
<keyword evidence="5" id="KW-1185">Reference proteome</keyword>
<dbReference type="InterPro" id="IPR028932">
    <property type="entry name" value="TerB-C"/>
</dbReference>
<evidence type="ECO:0008006" key="6">
    <source>
        <dbReference type="Google" id="ProtNLM"/>
    </source>
</evidence>
<comment type="caution">
    <text evidence="4">The sequence shown here is derived from an EMBL/GenBank/DDBJ whole genome shotgun (WGS) entry which is preliminary data.</text>
</comment>
<name>C4V0L3_9FIRM</name>
<dbReference type="RefSeq" id="WP_006691365.1">
    <property type="nucleotide sequence ID" value="NZ_GG694010.1"/>
</dbReference>
<dbReference type="Pfam" id="PF15615">
    <property type="entry name" value="TerB_C"/>
    <property type="match status" value="1"/>
</dbReference>
<gene>
    <name evidence="4" type="ORF">HMPREF0908_0124</name>
</gene>
<sequence length="520" mass="59802">MRGGSKVSWEWRLADSRRTGRHLYGDEKIPPQPPAEKTPKLLRAMRSLVKTSTNFWQSRSELFLKQARLMANYEDDYDYRGTVNQYFPTYDSLTDPELRGYFAWRTKVRRGEVERRGMSYASLYAYELLALVGCTSPMDAYERLHTFGHAYGALDPQILRCLKDWERALIIYYGLSPALLEEHDGAVQERRQDDAVYVMLHQEEHTAEEIMAAVCTLSSYRLERSKLYRTHTAEADAIVLRVLARVKEYYEKHRICDFFSDCIARSCTRSVDLFASAVFHPPRAEEDRIYAVHPLRQYECAGGAWQLHSYERTDGAAQRIGGLLRGVDTQLREHYELTEIRLPQLLKWQWKIIREETAEFFAAQREIEARRVHLDFSQLDRIRADAAVTEERLIVDENDELLPVAGENISPPMQEHSLQPPAAQNAAAAPYTNPQQQDTPSSSSADHGLTQAEKRLLCALLTDGNLDWVRAEGQILSVLVDSINEKLYEDFSDTVIEGEPPAVVEDYRDELEGRYSHGIE</sequence>
<dbReference type="STRING" id="638302.HMPREF0908_0124"/>
<dbReference type="Pfam" id="PF13208">
    <property type="entry name" value="TerB_N"/>
    <property type="match status" value="1"/>
</dbReference>
<dbReference type="EMBL" id="ACLA01000002">
    <property type="protein sequence ID" value="EEQ49542.1"/>
    <property type="molecule type" value="Genomic_DNA"/>
</dbReference>
<evidence type="ECO:0000256" key="1">
    <source>
        <dbReference type="SAM" id="MobiDB-lite"/>
    </source>
</evidence>
<accession>C4V0L3</accession>
<proteinExistence type="predicted"/>
<dbReference type="InterPro" id="IPR025266">
    <property type="entry name" value="TerB_N"/>
</dbReference>
<dbReference type="AlphaFoldDB" id="C4V0L3"/>
<dbReference type="Proteomes" id="UP000005309">
    <property type="component" value="Unassembled WGS sequence"/>
</dbReference>
<feature type="domain" description="TerB-C" evidence="3">
    <location>
        <begin position="359"/>
        <end position="512"/>
    </location>
</feature>